<feature type="transmembrane region" description="Helical" evidence="1">
    <location>
        <begin position="12"/>
        <end position="40"/>
    </location>
</feature>
<evidence type="ECO:0000256" key="1">
    <source>
        <dbReference type="SAM" id="Phobius"/>
    </source>
</evidence>
<accession>A0A7J5BCI1</accession>
<reference evidence="2 3" key="1">
    <citation type="submission" date="2019-09" db="EMBL/GenBank/DDBJ databases">
        <title>Phylogeny of genus Pseudoclavibacter and closely related genus.</title>
        <authorList>
            <person name="Li Y."/>
        </authorList>
    </citation>
    <scope>NUCLEOTIDE SEQUENCE [LARGE SCALE GENOMIC DNA]</scope>
    <source>
        <strain evidence="2 3">KCTC 13959</strain>
    </source>
</reference>
<dbReference type="InterPro" id="IPR012427">
    <property type="entry name" value="DUF1622"/>
</dbReference>
<name>A0A7J5BCI1_9MICO</name>
<dbReference type="PANTHER" id="PTHR38468">
    <property type="entry name" value="SLL0939 PROTEIN"/>
    <property type="match status" value="1"/>
</dbReference>
<keyword evidence="1" id="KW-0472">Membrane</keyword>
<keyword evidence="1" id="KW-1133">Transmembrane helix</keyword>
<gene>
    <name evidence="2" type="ORF">F8O05_03660</name>
</gene>
<keyword evidence="3" id="KW-1185">Reference proteome</keyword>
<dbReference type="EMBL" id="WBKB01000002">
    <property type="protein sequence ID" value="KAB1643908.1"/>
    <property type="molecule type" value="Genomic_DNA"/>
</dbReference>
<dbReference type="OrthoDB" id="9812897at2"/>
<dbReference type="Pfam" id="PF07784">
    <property type="entry name" value="DUF1622"/>
    <property type="match status" value="1"/>
</dbReference>
<comment type="caution">
    <text evidence="2">The sequence shown here is derived from an EMBL/GenBank/DDBJ whole genome shotgun (WGS) entry which is preliminary data.</text>
</comment>
<protein>
    <submittedName>
        <fullName evidence="2">DUF1622 domain-containing protein</fullName>
    </submittedName>
</protein>
<dbReference type="PANTHER" id="PTHR38468:SF1">
    <property type="entry name" value="SLL0939 PROTEIN"/>
    <property type="match status" value="1"/>
</dbReference>
<dbReference type="RefSeq" id="WP_158051412.1">
    <property type="nucleotide sequence ID" value="NZ_WBKB01000002.1"/>
</dbReference>
<organism evidence="2 3">
    <name type="scientific">Gulosibacter chungangensis</name>
    <dbReference type="NCBI Taxonomy" id="979746"/>
    <lineage>
        <taxon>Bacteria</taxon>
        <taxon>Bacillati</taxon>
        <taxon>Actinomycetota</taxon>
        <taxon>Actinomycetes</taxon>
        <taxon>Micrococcales</taxon>
        <taxon>Microbacteriaceae</taxon>
        <taxon>Gulosibacter</taxon>
    </lineage>
</organism>
<dbReference type="AlphaFoldDB" id="A0A7J5BCI1"/>
<sequence>MPSEVILEIVEGIVVLFEALGVAAMAIGFATATVFAIRALVQRRGGVQAFQILRRMIGSSILLGLEILVAADLIRTISAPTIEEALTLGLIVLIRTVLSISIQIEIEGVLPWKRALLTSGGQVLAGEITKEAKPAPGR</sequence>
<proteinExistence type="predicted"/>
<evidence type="ECO:0000313" key="3">
    <source>
        <dbReference type="Proteomes" id="UP000433493"/>
    </source>
</evidence>
<feature type="transmembrane region" description="Helical" evidence="1">
    <location>
        <begin position="52"/>
        <end position="74"/>
    </location>
</feature>
<evidence type="ECO:0000313" key="2">
    <source>
        <dbReference type="EMBL" id="KAB1643908.1"/>
    </source>
</evidence>
<dbReference type="Proteomes" id="UP000433493">
    <property type="component" value="Unassembled WGS sequence"/>
</dbReference>
<keyword evidence="1" id="KW-0812">Transmembrane</keyword>